<dbReference type="Proteomes" id="UP001597506">
    <property type="component" value="Unassembled WGS sequence"/>
</dbReference>
<reference evidence="2" key="1">
    <citation type="journal article" date="2019" name="Int. J. Syst. Evol. Microbiol.">
        <title>The Global Catalogue of Microorganisms (GCM) 10K type strain sequencing project: providing services to taxonomists for standard genome sequencing and annotation.</title>
        <authorList>
            <consortium name="The Broad Institute Genomics Platform"/>
            <consortium name="The Broad Institute Genome Sequencing Center for Infectious Disease"/>
            <person name="Wu L."/>
            <person name="Ma J."/>
        </authorList>
    </citation>
    <scope>NUCLEOTIDE SEQUENCE [LARGE SCALE GENOMIC DNA]</scope>
    <source>
        <strain evidence="2">KCTC 3913</strain>
    </source>
</reference>
<dbReference type="EMBL" id="JBHUMF010000031">
    <property type="protein sequence ID" value="MFD2682033.1"/>
    <property type="molecule type" value="Genomic_DNA"/>
</dbReference>
<sequence>MDRQLGDLDKPSIYHFAWNIHPSDKLESINFYLLKERNYHISNGNHLYQPGILLKHSVELSDKTYGVLKLPEEWASYLVTSNSSEKSTHPDSILGRFIPTPTNYFGWMPSNVNGREKSLDHTLNGSSFTSDEVVEHIMFLSERDLERYQ</sequence>
<dbReference type="RefSeq" id="WP_377936719.1">
    <property type="nucleotide sequence ID" value="NZ_JBHUMF010000031.1"/>
</dbReference>
<name>A0ABW5RTK5_9BACI</name>
<proteinExistence type="predicted"/>
<accession>A0ABW5RTK5</accession>
<keyword evidence="2" id="KW-1185">Reference proteome</keyword>
<evidence type="ECO:0000313" key="1">
    <source>
        <dbReference type="EMBL" id="MFD2682033.1"/>
    </source>
</evidence>
<evidence type="ECO:0000313" key="2">
    <source>
        <dbReference type="Proteomes" id="UP001597506"/>
    </source>
</evidence>
<organism evidence="1 2">
    <name type="scientific">Bacillus seohaeanensis</name>
    <dbReference type="NCBI Taxonomy" id="284580"/>
    <lineage>
        <taxon>Bacteria</taxon>
        <taxon>Bacillati</taxon>
        <taxon>Bacillota</taxon>
        <taxon>Bacilli</taxon>
        <taxon>Bacillales</taxon>
        <taxon>Bacillaceae</taxon>
        <taxon>Bacillus</taxon>
    </lineage>
</organism>
<comment type="caution">
    <text evidence="1">The sequence shown here is derived from an EMBL/GenBank/DDBJ whole genome shotgun (WGS) entry which is preliminary data.</text>
</comment>
<protein>
    <submittedName>
        <fullName evidence="1">Uncharacterized protein</fullName>
    </submittedName>
</protein>
<gene>
    <name evidence="1" type="ORF">ACFSUL_14930</name>
</gene>